<evidence type="ECO:0000313" key="2">
    <source>
        <dbReference type="Proteomes" id="UP001054945"/>
    </source>
</evidence>
<dbReference type="AlphaFoldDB" id="A0AAV4QRG6"/>
<name>A0AAV4QRG6_CAEEX</name>
<comment type="caution">
    <text evidence="1">The sequence shown here is derived from an EMBL/GenBank/DDBJ whole genome shotgun (WGS) entry which is preliminary data.</text>
</comment>
<keyword evidence="2" id="KW-1185">Reference proteome</keyword>
<gene>
    <name evidence="1" type="primary">Pde11</name>
    <name evidence="1" type="ORF">CEXT_743841</name>
</gene>
<dbReference type="Proteomes" id="UP001054945">
    <property type="component" value="Unassembled WGS sequence"/>
</dbReference>
<dbReference type="InterPro" id="IPR029016">
    <property type="entry name" value="GAF-like_dom_sf"/>
</dbReference>
<dbReference type="Gene3D" id="3.30.450.40">
    <property type="match status" value="1"/>
</dbReference>
<sequence length="226" mass="25746">MTSGDIPAFLALTFPGNFMTPCNIINGYTVQKTLQELRALDEGEMTFELVKDISINFDSSNLCQKILQNINISIKVDRCSISLVMGQKSDPNRCLVNQLLDVSCNPTVEQMQRQKEIRIPWGTTVAEYRQSLNISDCFKMFSRYLQHCGIDLRNAALYEKSELENKRNEVFAIFCGLGIQHTPIYERAMKSIAKTKTTFQILSNQATTLFEEVPGITESRHKLFEL</sequence>
<organism evidence="1 2">
    <name type="scientific">Caerostris extrusa</name>
    <name type="common">Bark spider</name>
    <name type="synonym">Caerostris bankana</name>
    <dbReference type="NCBI Taxonomy" id="172846"/>
    <lineage>
        <taxon>Eukaryota</taxon>
        <taxon>Metazoa</taxon>
        <taxon>Ecdysozoa</taxon>
        <taxon>Arthropoda</taxon>
        <taxon>Chelicerata</taxon>
        <taxon>Arachnida</taxon>
        <taxon>Araneae</taxon>
        <taxon>Araneomorphae</taxon>
        <taxon>Entelegynae</taxon>
        <taxon>Araneoidea</taxon>
        <taxon>Araneidae</taxon>
        <taxon>Caerostris</taxon>
    </lineage>
</organism>
<evidence type="ECO:0000313" key="1">
    <source>
        <dbReference type="EMBL" id="GIY10685.1"/>
    </source>
</evidence>
<proteinExistence type="predicted"/>
<protein>
    <submittedName>
        <fullName evidence="1">Dual 3',5'-cyclic-AMP and -GMP phosphodiesterase 11</fullName>
    </submittedName>
</protein>
<accession>A0AAV4QRG6</accession>
<reference evidence="1 2" key="1">
    <citation type="submission" date="2021-06" db="EMBL/GenBank/DDBJ databases">
        <title>Caerostris extrusa draft genome.</title>
        <authorList>
            <person name="Kono N."/>
            <person name="Arakawa K."/>
        </authorList>
    </citation>
    <scope>NUCLEOTIDE SEQUENCE [LARGE SCALE GENOMIC DNA]</scope>
</reference>
<dbReference type="EMBL" id="BPLR01006552">
    <property type="protein sequence ID" value="GIY10685.1"/>
    <property type="molecule type" value="Genomic_DNA"/>
</dbReference>